<protein>
    <submittedName>
        <fullName evidence="1">DUF721 domain-containing protein</fullName>
    </submittedName>
</protein>
<name>A0ABY6D0F9_9BACT</name>
<reference evidence="1" key="1">
    <citation type="submission" date="2022-10" db="EMBL/GenBank/DDBJ databases">
        <title>Comparative genomics and taxonomic characterization of three novel marine species of genus Reichenbachiella exhibiting antioxidant and polysaccharide degradation activities.</title>
        <authorList>
            <person name="Muhammad N."/>
            <person name="Lee Y.-J."/>
            <person name="Ko J."/>
            <person name="Kim S.-G."/>
        </authorList>
    </citation>
    <scope>NUCLEOTIDE SEQUENCE</scope>
    <source>
        <strain evidence="1">Wsw4-B4</strain>
    </source>
</reference>
<gene>
    <name evidence="1" type="ORF">N7E81_00720</name>
</gene>
<dbReference type="Pfam" id="PF05258">
    <property type="entry name" value="DciA"/>
    <property type="match status" value="1"/>
</dbReference>
<dbReference type="InterPro" id="IPR007922">
    <property type="entry name" value="DciA-like"/>
</dbReference>
<dbReference type="PANTHER" id="PTHR36456:SF1">
    <property type="entry name" value="UPF0232 PROTEIN SCO3875"/>
    <property type="match status" value="1"/>
</dbReference>
<evidence type="ECO:0000313" key="1">
    <source>
        <dbReference type="EMBL" id="UXX79632.1"/>
    </source>
</evidence>
<sequence length="106" mass="11967">MAKRKPHAASIRNQDTATVKDVIDAMLKSYNLTKKFDQTTLVSTWNKIMGKAVANRTAKLEVRNNILIVTMNSAPLKHELNNSRFKVLQLLEAEFGKPVVKDVLFV</sequence>
<keyword evidence="2" id="KW-1185">Reference proteome</keyword>
<proteinExistence type="predicted"/>
<dbReference type="PANTHER" id="PTHR36456">
    <property type="entry name" value="UPF0232 PROTEIN SCO3875"/>
    <property type="match status" value="1"/>
</dbReference>
<organism evidence="1 2">
    <name type="scientific">Reichenbachiella carrageenanivorans</name>
    <dbReference type="NCBI Taxonomy" id="2979869"/>
    <lineage>
        <taxon>Bacteria</taxon>
        <taxon>Pseudomonadati</taxon>
        <taxon>Bacteroidota</taxon>
        <taxon>Cytophagia</taxon>
        <taxon>Cytophagales</taxon>
        <taxon>Reichenbachiellaceae</taxon>
        <taxon>Reichenbachiella</taxon>
    </lineage>
</organism>
<dbReference type="RefSeq" id="WP_263051363.1">
    <property type="nucleotide sequence ID" value="NZ_CP106735.1"/>
</dbReference>
<dbReference type="EMBL" id="CP106735">
    <property type="protein sequence ID" value="UXX79632.1"/>
    <property type="molecule type" value="Genomic_DNA"/>
</dbReference>
<evidence type="ECO:0000313" key="2">
    <source>
        <dbReference type="Proteomes" id="UP001062165"/>
    </source>
</evidence>
<dbReference type="Proteomes" id="UP001062165">
    <property type="component" value="Chromosome"/>
</dbReference>
<accession>A0ABY6D0F9</accession>